<dbReference type="EMBL" id="JAMYWD010000001">
    <property type="protein sequence ID" value="KAJ4982197.1"/>
    <property type="molecule type" value="Genomic_DNA"/>
</dbReference>
<evidence type="ECO:0000313" key="1">
    <source>
        <dbReference type="EMBL" id="KAJ4982197.1"/>
    </source>
</evidence>
<proteinExistence type="predicted"/>
<dbReference type="Proteomes" id="UP001141806">
    <property type="component" value="Unassembled WGS sequence"/>
</dbReference>
<name>A0A9Q0R432_9MAGN</name>
<organism evidence="1 2">
    <name type="scientific">Protea cynaroides</name>
    <dbReference type="NCBI Taxonomy" id="273540"/>
    <lineage>
        <taxon>Eukaryota</taxon>
        <taxon>Viridiplantae</taxon>
        <taxon>Streptophyta</taxon>
        <taxon>Embryophyta</taxon>
        <taxon>Tracheophyta</taxon>
        <taxon>Spermatophyta</taxon>
        <taxon>Magnoliopsida</taxon>
        <taxon>Proteales</taxon>
        <taxon>Proteaceae</taxon>
        <taxon>Protea</taxon>
    </lineage>
</organism>
<protein>
    <submittedName>
        <fullName evidence="1">Uncharacterized protein</fullName>
    </submittedName>
</protein>
<comment type="caution">
    <text evidence="1">The sequence shown here is derived from an EMBL/GenBank/DDBJ whole genome shotgun (WGS) entry which is preliminary data.</text>
</comment>
<accession>A0A9Q0R432</accession>
<reference evidence="1" key="1">
    <citation type="journal article" date="2023" name="Plant J.">
        <title>The genome of the king protea, Protea cynaroides.</title>
        <authorList>
            <person name="Chang J."/>
            <person name="Duong T.A."/>
            <person name="Schoeman C."/>
            <person name="Ma X."/>
            <person name="Roodt D."/>
            <person name="Barker N."/>
            <person name="Li Z."/>
            <person name="Van de Peer Y."/>
            <person name="Mizrachi E."/>
        </authorList>
    </citation>
    <scope>NUCLEOTIDE SEQUENCE</scope>
    <source>
        <tissue evidence="1">Young leaves</tissue>
    </source>
</reference>
<sequence length="207" mass="22079">MEECDGLPVGFRQVLQSEARRIESNSVVLDETVRGLPIDGSDKSASSSTRVAMPSRFGDCSDNLTGLGTPVSIGVKVMVAAEAAATYDGGNVQAILQDRDFGTTFRFESQEATRPSGSSDIQIPRVSVSSLPARVSSFLFMRKEPSSVVAGLQTSLARRLVQQSVRVTNRSLALPKKIIIPATEASISGVYSVGADWSLPSIFSAFF</sequence>
<dbReference type="AlphaFoldDB" id="A0A9Q0R432"/>
<gene>
    <name evidence="1" type="ORF">NE237_033034</name>
</gene>
<evidence type="ECO:0000313" key="2">
    <source>
        <dbReference type="Proteomes" id="UP001141806"/>
    </source>
</evidence>
<keyword evidence="2" id="KW-1185">Reference proteome</keyword>